<feature type="active site" description="Charge relay system" evidence="5">
    <location>
        <position position="49"/>
    </location>
</feature>
<feature type="domain" description="Peptidase S8/S53" evidence="6">
    <location>
        <begin position="42"/>
        <end position="233"/>
    </location>
</feature>
<sequence>MTSLRGGPRRRPAFLSTSIIVVTALLLIGCSSASITPAVRDTVAIALVDSGLNDENVDFSCFHVFDTDADDQGHGTLVASIAAGIDEDSCPAWAHRVTWISYSVFTAGTASAEDVADAIEQAIRDQVDVINVSIAIGTDTRALRDSVKRAVESGIVVVAAAGNNQGMGAGYPARYPGVISVGSLDAAGHPSSFSAIDHVNYFAPGEDIPAVDRTGARQLVTGTSAAAAMTSNQILKSLLGVAKPDSTLSALIAHQSKEDNQ</sequence>
<dbReference type="Gene3D" id="3.40.50.200">
    <property type="entry name" value="Peptidase S8/S53 domain"/>
    <property type="match status" value="1"/>
</dbReference>
<feature type="active site" description="Charge relay system" evidence="5">
    <location>
        <position position="74"/>
    </location>
</feature>
<dbReference type="GO" id="GO:0006508">
    <property type="term" value="P:proteolysis"/>
    <property type="evidence" value="ECO:0007669"/>
    <property type="project" value="UniProtKB-KW"/>
</dbReference>
<keyword evidence="8" id="KW-1185">Reference proteome</keyword>
<accession>A0A4R9BTV9</accession>
<dbReference type="AlphaFoldDB" id="A0A4R9BTV9"/>
<dbReference type="PANTHER" id="PTHR43806:SF11">
    <property type="entry name" value="CEREVISIN-RELATED"/>
    <property type="match status" value="1"/>
</dbReference>
<keyword evidence="3 5" id="KW-0378">Hydrolase</keyword>
<evidence type="ECO:0000256" key="5">
    <source>
        <dbReference type="PROSITE-ProRule" id="PRU01240"/>
    </source>
</evidence>
<organism evidence="7 8">
    <name type="scientific">Cryobacterium serini</name>
    <dbReference type="NCBI Taxonomy" id="1259201"/>
    <lineage>
        <taxon>Bacteria</taxon>
        <taxon>Bacillati</taxon>
        <taxon>Actinomycetota</taxon>
        <taxon>Actinomycetes</taxon>
        <taxon>Micrococcales</taxon>
        <taxon>Microbacteriaceae</taxon>
        <taxon>Cryobacterium</taxon>
    </lineage>
</organism>
<evidence type="ECO:0000256" key="2">
    <source>
        <dbReference type="ARBA" id="ARBA00022670"/>
    </source>
</evidence>
<feature type="active site" description="Charge relay system" evidence="5">
    <location>
        <position position="224"/>
    </location>
</feature>
<dbReference type="InterPro" id="IPR015500">
    <property type="entry name" value="Peptidase_S8_subtilisin-rel"/>
</dbReference>
<protein>
    <recommendedName>
        <fullName evidence="6">Peptidase S8/S53 domain-containing protein</fullName>
    </recommendedName>
</protein>
<evidence type="ECO:0000313" key="7">
    <source>
        <dbReference type="EMBL" id="TFD89797.1"/>
    </source>
</evidence>
<proteinExistence type="inferred from homology"/>
<evidence type="ECO:0000313" key="8">
    <source>
        <dbReference type="Proteomes" id="UP000297626"/>
    </source>
</evidence>
<name>A0A4R9BTV9_9MICO</name>
<evidence type="ECO:0000256" key="3">
    <source>
        <dbReference type="ARBA" id="ARBA00022801"/>
    </source>
</evidence>
<evidence type="ECO:0000259" key="6">
    <source>
        <dbReference type="Pfam" id="PF00082"/>
    </source>
</evidence>
<evidence type="ECO:0000256" key="4">
    <source>
        <dbReference type="ARBA" id="ARBA00022825"/>
    </source>
</evidence>
<reference evidence="7 8" key="1">
    <citation type="submission" date="2019-03" db="EMBL/GenBank/DDBJ databases">
        <title>Genomics of glacier-inhabiting Cryobacterium strains.</title>
        <authorList>
            <person name="Liu Q."/>
            <person name="Xin Y.-H."/>
        </authorList>
    </citation>
    <scope>NUCLEOTIDE SEQUENCE [LARGE SCALE GENOMIC DNA]</scope>
    <source>
        <strain evidence="7 8">Sr54</strain>
    </source>
</reference>
<dbReference type="EMBL" id="SOHN01000008">
    <property type="protein sequence ID" value="TFD89797.1"/>
    <property type="molecule type" value="Genomic_DNA"/>
</dbReference>
<dbReference type="InterPro" id="IPR000209">
    <property type="entry name" value="Peptidase_S8/S53_dom"/>
</dbReference>
<evidence type="ECO:0000256" key="1">
    <source>
        <dbReference type="ARBA" id="ARBA00011073"/>
    </source>
</evidence>
<keyword evidence="2 5" id="KW-0645">Protease</keyword>
<dbReference type="SUPFAM" id="SSF52743">
    <property type="entry name" value="Subtilisin-like"/>
    <property type="match status" value="1"/>
</dbReference>
<keyword evidence="4 5" id="KW-0720">Serine protease</keyword>
<dbReference type="PANTHER" id="PTHR43806">
    <property type="entry name" value="PEPTIDASE S8"/>
    <property type="match status" value="1"/>
</dbReference>
<dbReference type="Pfam" id="PF00082">
    <property type="entry name" value="Peptidase_S8"/>
    <property type="match status" value="1"/>
</dbReference>
<gene>
    <name evidence="7" type="ORF">E3T51_03500</name>
</gene>
<dbReference type="InterPro" id="IPR036852">
    <property type="entry name" value="Peptidase_S8/S53_dom_sf"/>
</dbReference>
<dbReference type="PROSITE" id="PS51257">
    <property type="entry name" value="PROKAR_LIPOPROTEIN"/>
    <property type="match status" value="1"/>
</dbReference>
<dbReference type="Proteomes" id="UP000297626">
    <property type="component" value="Unassembled WGS sequence"/>
</dbReference>
<comment type="similarity">
    <text evidence="1 5">Belongs to the peptidase S8 family.</text>
</comment>
<dbReference type="PRINTS" id="PR00723">
    <property type="entry name" value="SUBTILISIN"/>
</dbReference>
<dbReference type="GO" id="GO:0004252">
    <property type="term" value="F:serine-type endopeptidase activity"/>
    <property type="evidence" value="ECO:0007669"/>
    <property type="project" value="UniProtKB-UniRule"/>
</dbReference>
<comment type="caution">
    <text evidence="7">The sequence shown here is derived from an EMBL/GenBank/DDBJ whole genome shotgun (WGS) entry which is preliminary data.</text>
</comment>
<dbReference type="PROSITE" id="PS51892">
    <property type="entry name" value="SUBTILASE"/>
    <property type="match status" value="1"/>
</dbReference>
<dbReference type="InterPro" id="IPR050131">
    <property type="entry name" value="Peptidase_S8_subtilisin-like"/>
</dbReference>